<dbReference type="InterPro" id="IPR002213">
    <property type="entry name" value="UDP_glucos_trans"/>
</dbReference>
<reference evidence="4" key="1">
    <citation type="journal article" date="2023" name="G3 (Bethesda)">
        <title>Whole genome assemblies of Zophobas morio and Tenebrio molitor.</title>
        <authorList>
            <person name="Kaur S."/>
            <person name="Stinson S.A."/>
            <person name="diCenzo G.C."/>
        </authorList>
    </citation>
    <scope>NUCLEOTIDE SEQUENCE</scope>
    <source>
        <strain evidence="4">QUZm001</strain>
    </source>
</reference>
<dbReference type="SUPFAM" id="SSF53756">
    <property type="entry name" value="UDP-Glycosyltransferase/glycogen phosphorylase"/>
    <property type="match status" value="1"/>
</dbReference>
<keyword evidence="3" id="KW-0808">Transferase</keyword>
<dbReference type="Proteomes" id="UP001168821">
    <property type="component" value="Unassembled WGS sequence"/>
</dbReference>
<protein>
    <submittedName>
        <fullName evidence="4">Uncharacterized protein</fullName>
    </submittedName>
</protein>
<sequence>MHWTNERFGNIYNPAYIPISHMDYSDQITFLQRVEGTISVLLHELMYNYILRWNDENIAREYFKEDFPPLTDIVHNASVFLINGHFSLTLPRPLVPQIVDVGGIHVGEVKKLPKVGTIICVCFM</sequence>
<keyword evidence="2" id="KW-0328">Glycosyltransferase</keyword>
<evidence type="ECO:0000256" key="2">
    <source>
        <dbReference type="ARBA" id="ARBA00022676"/>
    </source>
</evidence>
<dbReference type="AlphaFoldDB" id="A0AA38IMH8"/>
<organism evidence="4 5">
    <name type="scientific">Zophobas morio</name>
    <dbReference type="NCBI Taxonomy" id="2755281"/>
    <lineage>
        <taxon>Eukaryota</taxon>
        <taxon>Metazoa</taxon>
        <taxon>Ecdysozoa</taxon>
        <taxon>Arthropoda</taxon>
        <taxon>Hexapoda</taxon>
        <taxon>Insecta</taxon>
        <taxon>Pterygota</taxon>
        <taxon>Neoptera</taxon>
        <taxon>Endopterygota</taxon>
        <taxon>Coleoptera</taxon>
        <taxon>Polyphaga</taxon>
        <taxon>Cucujiformia</taxon>
        <taxon>Tenebrionidae</taxon>
        <taxon>Zophobas</taxon>
    </lineage>
</organism>
<gene>
    <name evidence="4" type="ORF">Zmor_010060</name>
</gene>
<dbReference type="EMBL" id="JALNTZ010000003">
    <property type="protein sequence ID" value="KAJ3658315.1"/>
    <property type="molecule type" value="Genomic_DNA"/>
</dbReference>
<name>A0AA38IMH8_9CUCU</name>
<dbReference type="PANTHER" id="PTHR48043:SF145">
    <property type="entry name" value="FI06409P-RELATED"/>
    <property type="match status" value="1"/>
</dbReference>
<dbReference type="GO" id="GO:0008194">
    <property type="term" value="F:UDP-glycosyltransferase activity"/>
    <property type="evidence" value="ECO:0007669"/>
    <property type="project" value="InterPro"/>
</dbReference>
<evidence type="ECO:0000256" key="1">
    <source>
        <dbReference type="ARBA" id="ARBA00009995"/>
    </source>
</evidence>
<proteinExistence type="inferred from homology"/>
<comment type="caution">
    <text evidence="4">The sequence shown here is derived from an EMBL/GenBank/DDBJ whole genome shotgun (WGS) entry which is preliminary data.</text>
</comment>
<evidence type="ECO:0000313" key="5">
    <source>
        <dbReference type="Proteomes" id="UP001168821"/>
    </source>
</evidence>
<comment type="similarity">
    <text evidence="1">Belongs to the UDP-glycosyltransferase family.</text>
</comment>
<dbReference type="Pfam" id="PF00201">
    <property type="entry name" value="UDPGT"/>
    <property type="match status" value="1"/>
</dbReference>
<accession>A0AA38IMH8</accession>
<dbReference type="InterPro" id="IPR050271">
    <property type="entry name" value="UDP-glycosyltransferase"/>
</dbReference>
<evidence type="ECO:0000256" key="3">
    <source>
        <dbReference type="ARBA" id="ARBA00022679"/>
    </source>
</evidence>
<evidence type="ECO:0000313" key="4">
    <source>
        <dbReference type="EMBL" id="KAJ3658315.1"/>
    </source>
</evidence>
<dbReference type="PANTHER" id="PTHR48043">
    <property type="entry name" value="EG:EG0003.4 PROTEIN-RELATED"/>
    <property type="match status" value="1"/>
</dbReference>
<keyword evidence="5" id="KW-1185">Reference proteome</keyword>